<keyword evidence="1" id="KW-0460">Magnesium</keyword>
<dbReference type="eggNOG" id="COG0303">
    <property type="taxonomic scope" value="Bacteria"/>
</dbReference>
<dbReference type="GO" id="GO:0016779">
    <property type="term" value="F:nucleotidyltransferase activity"/>
    <property type="evidence" value="ECO:0007669"/>
    <property type="project" value="UniProtKB-ARBA"/>
</dbReference>
<dbReference type="PANTHER" id="PTHR43777">
    <property type="entry name" value="MOLYBDENUM COFACTOR CYTIDYLYLTRANSFERASE"/>
    <property type="match status" value="1"/>
</dbReference>
<dbReference type="eggNOG" id="COG2068">
    <property type="taxonomic scope" value="Bacteria"/>
</dbReference>
<dbReference type="Gene3D" id="3.90.550.10">
    <property type="entry name" value="Spore Coat Polysaccharide Biosynthesis Protein SpsA, Chain A"/>
    <property type="match status" value="1"/>
</dbReference>
<dbReference type="PANTHER" id="PTHR43777:SF1">
    <property type="entry name" value="MOLYBDENUM COFACTOR CYTIDYLYLTRANSFERASE"/>
    <property type="match status" value="1"/>
</dbReference>
<accession>M5ER62</accession>
<dbReference type="InterPro" id="IPR012184">
    <property type="entry name" value="Bifunc_Mopterin-bd"/>
</dbReference>
<keyword evidence="4" id="KW-1185">Reference proteome</keyword>
<protein>
    <recommendedName>
        <fullName evidence="2">MobA-like NTP transferase domain-containing protein</fullName>
    </recommendedName>
</protein>
<dbReference type="AlphaFoldDB" id="M5ER62"/>
<evidence type="ECO:0000259" key="2">
    <source>
        <dbReference type="Pfam" id="PF12804"/>
    </source>
</evidence>
<evidence type="ECO:0000256" key="1">
    <source>
        <dbReference type="ARBA" id="ARBA00022842"/>
    </source>
</evidence>
<dbReference type="STRING" id="1297569.MESS2_330049"/>
<dbReference type="InterPro" id="IPR029044">
    <property type="entry name" value="Nucleotide-diphossugar_trans"/>
</dbReference>
<dbReference type="InterPro" id="IPR025877">
    <property type="entry name" value="MobA-like_NTP_Trfase"/>
</dbReference>
<name>M5ER62_9HYPH</name>
<dbReference type="CDD" id="cd04182">
    <property type="entry name" value="GT_2_like_f"/>
    <property type="match status" value="1"/>
</dbReference>
<dbReference type="Proteomes" id="UP000012062">
    <property type="component" value="Unassembled WGS sequence"/>
</dbReference>
<proteinExistence type="predicted"/>
<dbReference type="Gene3D" id="3.40.980.10">
    <property type="entry name" value="MoaB/Mog-like domain"/>
    <property type="match status" value="1"/>
</dbReference>
<dbReference type="Pfam" id="PF12804">
    <property type="entry name" value="NTP_transf_3"/>
    <property type="match status" value="1"/>
</dbReference>
<dbReference type="SUPFAM" id="SSF53448">
    <property type="entry name" value="Nucleotide-diphospho-sugar transferases"/>
    <property type="match status" value="1"/>
</dbReference>
<comment type="caution">
    <text evidence="3">The sequence shown here is derived from an EMBL/GenBank/DDBJ whole genome shotgun (WGS) entry which is preliminary data.</text>
</comment>
<dbReference type="EMBL" id="CAUM01000099">
    <property type="protein sequence ID" value="CCV06590.1"/>
    <property type="molecule type" value="Genomic_DNA"/>
</dbReference>
<evidence type="ECO:0000313" key="3">
    <source>
        <dbReference type="EMBL" id="CCV06590.1"/>
    </source>
</evidence>
<organism evidence="3 4">
    <name type="scientific">Mesorhizobium metallidurans STM 2683</name>
    <dbReference type="NCBI Taxonomy" id="1297569"/>
    <lineage>
        <taxon>Bacteria</taxon>
        <taxon>Pseudomonadati</taxon>
        <taxon>Pseudomonadota</taxon>
        <taxon>Alphaproteobacteria</taxon>
        <taxon>Hyphomicrobiales</taxon>
        <taxon>Phyllobacteriaceae</taxon>
        <taxon>Mesorhizobium</taxon>
    </lineage>
</organism>
<dbReference type="CDD" id="cd03522">
    <property type="entry name" value="MoeA_like"/>
    <property type="match status" value="1"/>
</dbReference>
<sequence>MKFGPVPIDHAEGAVLAHATTAGDRRFRKAHRLSTDDIASLKSVGISEVVAAVLAPDDLGEDAAAEKIAQGMIYRNIEAKPAATGRVNLHAEAAGIFTVDAAVIDAINAVDPTITIATLAQHAPVEKGQMVATVKIIPFAVASVLVDAVKKICAGGEIFAVNAYQPVRVGVIQTVLPGIKPSVLDKTLRVTEARLARSGGRLTAERRTPHEVAPVAEAAVSLARDNDMVVIFGASAMSDFGDVIPAAIEKAGGIVIRAGMPVDPGNLLVLGVLAGKRVIGAPGCARSPKENGFDWVLDRLIAGLDVTAKDIAGMGVGGLLMEIPTRPQPRDPLLSRAEPKVDIVLLAAGRSSRMGGPNKLMALFDGKPLVRRTAERALGSKAANTIVVTGHQHKRVRAALSGLDVVFADNPDFAEGLSSSLKAGIARVSDHAAGAMIVLGDMPGISSADLDRLIDTFRKSEGRAVVRASHQGKRGNPVLLPRSLFPAIAHLEGDTGARHLVEAEGLDVVDVEIGEGAAVDVDTPEALESAGGVLQD</sequence>
<dbReference type="RefSeq" id="WP_008875514.1">
    <property type="nucleotide sequence ID" value="NZ_CAUM01000099.1"/>
</dbReference>
<gene>
    <name evidence="3" type="ORF">MESS2_330049</name>
</gene>
<dbReference type="OrthoDB" id="9779263at2"/>
<feature type="domain" description="MobA-like NTP transferase" evidence="2">
    <location>
        <begin position="344"/>
        <end position="503"/>
    </location>
</feature>
<evidence type="ECO:0000313" key="4">
    <source>
        <dbReference type="Proteomes" id="UP000012062"/>
    </source>
</evidence>
<dbReference type="SUPFAM" id="SSF53218">
    <property type="entry name" value="Molybdenum cofactor biosynthesis proteins"/>
    <property type="match status" value="1"/>
</dbReference>
<reference evidence="3 4" key="1">
    <citation type="submission" date="2013-02" db="EMBL/GenBank/DDBJ databases">
        <authorList>
            <person name="Genoscope - CEA"/>
        </authorList>
    </citation>
    <scope>NUCLEOTIDE SEQUENCE [LARGE SCALE GENOMIC DNA]</scope>
    <source>
        <strain evidence="3 4">STM 2683</strain>
    </source>
</reference>
<dbReference type="InterPro" id="IPR036425">
    <property type="entry name" value="MoaB/Mog-like_dom_sf"/>
</dbReference>
<dbReference type="PIRSF" id="PIRSF036626">
    <property type="entry name" value="MPTBd_MobAlike"/>
    <property type="match status" value="1"/>
</dbReference>